<dbReference type="Gene3D" id="2.40.50.100">
    <property type="match status" value="1"/>
</dbReference>
<dbReference type="EMBL" id="SWDB01000010">
    <property type="protein sequence ID" value="TKB46025.1"/>
    <property type="molecule type" value="Genomic_DNA"/>
</dbReference>
<feature type="coiled-coil region" evidence="2">
    <location>
        <begin position="186"/>
        <end position="245"/>
    </location>
</feature>
<feature type="transmembrane region" description="Helical" evidence="3">
    <location>
        <begin position="21"/>
        <end position="41"/>
    </location>
</feature>
<evidence type="ECO:0000313" key="6">
    <source>
        <dbReference type="Proteomes" id="UP000307999"/>
    </source>
</evidence>
<dbReference type="NCBIfam" id="TIGR01730">
    <property type="entry name" value="RND_mfp"/>
    <property type="match status" value="1"/>
</dbReference>
<comment type="similarity">
    <text evidence="1">Belongs to the membrane fusion protein (MFP) (TC 8.A.1) family.</text>
</comment>
<keyword evidence="3" id="KW-1133">Transmembrane helix</keyword>
<dbReference type="InterPro" id="IPR058627">
    <property type="entry name" value="MdtA-like_C"/>
</dbReference>
<dbReference type="RefSeq" id="WP_136735033.1">
    <property type="nucleotide sequence ID" value="NZ_SWDB01000010.1"/>
</dbReference>
<keyword evidence="3" id="KW-0472">Membrane</keyword>
<evidence type="ECO:0000256" key="1">
    <source>
        <dbReference type="ARBA" id="ARBA00009477"/>
    </source>
</evidence>
<accession>A0A4U1B6A3</accession>
<evidence type="ECO:0000313" key="5">
    <source>
        <dbReference type="EMBL" id="TKB46025.1"/>
    </source>
</evidence>
<keyword evidence="3" id="KW-0812">Transmembrane</keyword>
<dbReference type="SUPFAM" id="SSF111369">
    <property type="entry name" value="HlyD-like secretion proteins"/>
    <property type="match status" value="1"/>
</dbReference>
<keyword evidence="6" id="KW-1185">Reference proteome</keyword>
<comment type="caution">
    <text evidence="5">The sequence shown here is derived from an EMBL/GenBank/DDBJ whole genome shotgun (WGS) entry which is preliminary data.</text>
</comment>
<feature type="domain" description="Multidrug resistance protein MdtA-like C-terminal permuted SH3" evidence="4">
    <location>
        <begin position="359"/>
        <end position="414"/>
    </location>
</feature>
<gene>
    <name evidence="5" type="ORF">E8M12_05190</name>
</gene>
<name>A0A4U1B6A3_9GAMM</name>
<organism evidence="5 6">
    <name type="scientific">Thalassotalea mangrovi</name>
    <dbReference type="NCBI Taxonomy" id="2572245"/>
    <lineage>
        <taxon>Bacteria</taxon>
        <taxon>Pseudomonadati</taxon>
        <taxon>Pseudomonadota</taxon>
        <taxon>Gammaproteobacteria</taxon>
        <taxon>Alteromonadales</taxon>
        <taxon>Colwelliaceae</taxon>
        <taxon>Thalassotalea</taxon>
    </lineage>
</organism>
<dbReference type="Gene3D" id="1.10.287.470">
    <property type="entry name" value="Helix hairpin bin"/>
    <property type="match status" value="1"/>
</dbReference>
<evidence type="ECO:0000256" key="3">
    <source>
        <dbReference type="SAM" id="Phobius"/>
    </source>
</evidence>
<reference evidence="5 6" key="1">
    <citation type="submission" date="2019-04" db="EMBL/GenBank/DDBJ databases">
        <title>Thalassotalea guangxiensis sp. nov., isolated from sediment of the coastal wetland.</title>
        <authorList>
            <person name="Zheng S."/>
            <person name="Zhang D."/>
        </authorList>
    </citation>
    <scope>NUCLEOTIDE SEQUENCE [LARGE SCALE GENOMIC DNA]</scope>
    <source>
        <strain evidence="5 6">ZS-4</strain>
    </source>
</reference>
<dbReference type="PANTHER" id="PTHR30469:SF15">
    <property type="entry name" value="HLYD FAMILY OF SECRETION PROTEINS"/>
    <property type="match status" value="1"/>
</dbReference>
<dbReference type="GO" id="GO:1990281">
    <property type="term" value="C:efflux pump complex"/>
    <property type="evidence" value="ECO:0007669"/>
    <property type="project" value="TreeGrafter"/>
</dbReference>
<dbReference type="PANTHER" id="PTHR30469">
    <property type="entry name" value="MULTIDRUG RESISTANCE PROTEIN MDTA"/>
    <property type="match status" value="1"/>
</dbReference>
<proteinExistence type="inferred from homology"/>
<dbReference type="Gene3D" id="2.40.30.170">
    <property type="match status" value="1"/>
</dbReference>
<dbReference type="GO" id="GO:0015562">
    <property type="term" value="F:efflux transmembrane transporter activity"/>
    <property type="evidence" value="ECO:0007669"/>
    <property type="project" value="TreeGrafter"/>
</dbReference>
<dbReference type="OrthoDB" id="5752864at2"/>
<dbReference type="InterPro" id="IPR006143">
    <property type="entry name" value="RND_pump_MFP"/>
</dbReference>
<evidence type="ECO:0000259" key="4">
    <source>
        <dbReference type="Pfam" id="PF25967"/>
    </source>
</evidence>
<sequence length="425" mass="46957">MKIADTSNQDVVIKKKSKFNQWAVIAGICLITLSLAAWQIVPAASNWSQADISIPQKRVRIGEITVGDFTRDVSVQGRVVAAVSPTIYAPAEGTITFSVDAGTKVSKQQLLASIDSPELTARFEQEAAGLLDLQTGLERQRILAKKQFLIDKKAVDLAKVALTTAEREKRRADLGYEKSAISQIDFEKAQDDLANAKLQYEHAVDDARLAKESAEFEIKSLELQIKRQTSLVNELQRQVDALQVRSPVNGIVGNLNVENKTYLAKNQPILMVVDLTQFEVEVAIPESYADDLAIGMDVDIKFNRNQYAAQLITISPEIIENQVTGRVRFKEKSPAGLRQNQRLNSRILLEQRTQVLQVPRGQFLDSSNGKFAYVLNGDIAEKKAILTGARSLGSVEILDGLQAGDRIIISGTDRFKNANKVLLTQ</sequence>
<keyword evidence="2" id="KW-0175">Coiled coil</keyword>
<protein>
    <submittedName>
        <fullName evidence="5">Efflux RND transporter periplasmic adaptor subunit</fullName>
    </submittedName>
</protein>
<dbReference type="Gene3D" id="2.40.420.20">
    <property type="match status" value="1"/>
</dbReference>
<dbReference type="Proteomes" id="UP000307999">
    <property type="component" value="Unassembled WGS sequence"/>
</dbReference>
<evidence type="ECO:0000256" key="2">
    <source>
        <dbReference type="SAM" id="Coils"/>
    </source>
</evidence>
<dbReference type="Pfam" id="PF25967">
    <property type="entry name" value="RND-MFP_C"/>
    <property type="match status" value="1"/>
</dbReference>
<dbReference type="AlphaFoldDB" id="A0A4U1B6A3"/>